<feature type="transmembrane region" description="Helical" evidence="7">
    <location>
        <begin position="174"/>
        <end position="198"/>
    </location>
</feature>
<feature type="domain" description="ABC transmembrane type-1" evidence="8">
    <location>
        <begin position="95"/>
        <end position="304"/>
    </location>
</feature>
<evidence type="ECO:0000256" key="1">
    <source>
        <dbReference type="ARBA" id="ARBA00004651"/>
    </source>
</evidence>
<comment type="subcellular location">
    <subcellularLocation>
        <location evidence="1 7">Cell membrane</location>
        <topology evidence="1 7">Multi-pass membrane protein</topology>
    </subcellularLocation>
</comment>
<evidence type="ECO:0000256" key="3">
    <source>
        <dbReference type="ARBA" id="ARBA00022475"/>
    </source>
</evidence>
<name>A0A7W4VE20_9BURK</name>
<dbReference type="GO" id="GO:0055085">
    <property type="term" value="P:transmembrane transport"/>
    <property type="evidence" value="ECO:0007669"/>
    <property type="project" value="InterPro"/>
</dbReference>
<accession>A0A7W4VE20</accession>
<keyword evidence="2 7" id="KW-0813">Transport</keyword>
<dbReference type="Pfam" id="PF19300">
    <property type="entry name" value="BPD_transp_1_N"/>
    <property type="match status" value="1"/>
</dbReference>
<feature type="transmembrane region" description="Helical" evidence="7">
    <location>
        <begin position="250"/>
        <end position="273"/>
    </location>
</feature>
<keyword evidence="5 7" id="KW-1133">Transmembrane helix</keyword>
<sequence>MTGTILRRLMAMAPMLFVLSLLVFGLSRLIPGDPAVVIAGESATPQLVEQIRRDLGLDLPAWQQYAAWLRRVVQGDLGHSLFDGQSVALSVAQRLPVTLLLVGAAMLVSCGVGLAGGILAGAFAGRLPDRIISTAAAVMISVPGFVLGLFLVLVFSIGLKWFPATGFRPPAESFAGFVHALVLPMLALGSAGAGELVIHTRSAVIAALDAQHTAALRSRGLPERTIVLKHALRNAAIPLSTVIGLIFQHLLGASVVVEILFAVPGIGSLAVAAVQNRDIPVVQGVVLALAVLVLLTNLFIDVLYSFLDPRTR</sequence>
<evidence type="ECO:0000256" key="6">
    <source>
        <dbReference type="ARBA" id="ARBA00023136"/>
    </source>
</evidence>
<keyword evidence="10" id="KW-1185">Reference proteome</keyword>
<evidence type="ECO:0000313" key="9">
    <source>
        <dbReference type="EMBL" id="MBB3009876.1"/>
    </source>
</evidence>
<reference evidence="9 10" key="1">
    <citation type="submission" date="2020-08" db="EMBL/GenBank/DDBJ databases">
        <title>Genomic Encyclopedia of Type Strains, Phase IV (KMG-V): Genome sequencing to study the core and pangenomes of soil and plant-associated prokaryotes.</title>
        <authorList>
            <person name="Whitman W."/>
        </authorList>
    </citation>
    <scope>NUCLEOTIDE SEQUENCE [LARGE SCALE GENOMIC DNA]</scope>
    <source>
        <strain evidence="9 10">SLV-2362</strain>
    </source>
</reference>
<evidence type="ECO:0000256" key="4">
    <source>
        <dbReference type="ARBA" id="ARBA00022692"/>
    </source>
</evidence>
<dbReference type="Pfam" id="PF00528">
    <property type="entry name" value="BPD_transp_1"/>
    <property type="match status" value="1"/>
</dbReference>
<proteinExistence type="inferred from homology"/>
<comment type="caution">
    <text evidence="9">The sequence shown here is derived from an EMBL/GenBank/DDBJ whole genome shotgun (WGS) entry which is preliminary data.</text>
</comment>
<dbReference type="PROSITE" id="PS50928">
    <property type="entry name" value="ABC_TM1"/>
    <property type="match status" value="1"/>
</dbReference>
<feature type="transmembrane region" description="Helical" evidence="7">
    <location>
        <begin position="285"/>
        <end position="307"/>
    </location>
</feature>
<dbReference type="InterPro" id="IPR000515">
    <property type="entry name" value="MetI-like"/>
</dbReference>
<dbReference type="InterPro" id="IPR045621">
    <property type="entry name" value="BPD_transp_1_N"/>
</dbReference>
<keyword evidence="6 7" id="KW-0472">Membrane</keyword>
<gene>
    <name evidence="9" type="ORF">FHX61_004552</name>
</gene>
<evidence type="ECO:0000256" key="2">
    <source>
        <dbReference type="ARBA" id="ARBA00022448"/>
    </source>
</evidence>
<comment type="similarity">
    <text evidence="7">Belongs to the binding-protein-dependent transport system permease family.</text>
</comment>
<evidence type="ECO:0000256" key="5">
    <source>
        <dbReference type="ARBA" id="ARBA00022989"/>
    </source>
</evidence>
<dbReference type="RefSeq" id="WP_183300258.1">
    <property type="nucleotide sequence ID" value="NZ_JACHWF010000006.1"/>
</dbReference>
<dbReference type="Proteomes" id="UP000578036">
    <property type="component" value="Unassembled WGS sequence"/>
</dbReference>
<dbReference type="AlphaFoldDB" id="A0A7W4VE20"/>
<dbReference type="InterPro" id="IPR035906">
    <property type="entry name" value="MetI-like_sf"/>
</dbReference>
<feature type="transmembrane region" description="Helical" evidence="7">
    <location>
        <begin position="99"/>
        <end position="124"/>
    </location>
</feature>
<dbReference type="PANTHER" id="PTHR43163:SF6">
    <property type="entry name" value="DIPEPTIDE TRANSPORT SYSTEM PERMEASE PROTEIN DPPB-RELATED"/>
    <property type="match status" value="1"/>
</dbReference>
<keyword evidence="3" id="KW-1003">Cell membrane</keyword>
<dbReference type="CDD" id="cd06261">
    <property type="entry name" value="TM_PBP2"/>
    <property type="match status" value="1"/>
</dbReference>
<protein>
    <submittedName>
        <fullName evidence="9">Peptide/nickel transport system permease protein</fullName>
    </submittedName>
</protein>
<dbReference type="PANTHER" id="PTHR43163">
    <property type="entry name" value="DIPEPTIDE TRANSPORT SYSTEM PERMEASE PROTEIN DPPB-RELATED"/>
    <property type="match status" value="1"/>
</dbReference>
<evidence type="ECO:0000256" key="7">
    <source>
        <dbReference type="RuleBase" id="RU363032"/>
    </source>
</evidence>
<dbReference type="GO" id="GO:0005886">
    <property type="term" value="C:plasma membrane"/>
    <property type="evidence" value="ECO:0007669"/>
    <property type="project" value="UniProtKB-SubCell"/>
</dbReference>
<evidence type="ECO:0000313" key="10">
    <source>
        <dbReference type="Proteomes" id="UP000578036"/>
    </source>
</evidence>
<dbReference type="EMBL" id="JACHWF010000006">
    <property type="protein sequence ID" value="MBB3009876.1"/>
    <property type="molecule type" value="Genomic_DNA"/>
</dbReference>
<organism evidence="9 10">
    <name type="scientific">Cupriavidus alkaliphilus</name>
    <dbReference type="NCBI Taxonomy" id="942866"/>
    <lineage>
        <taxon>Bacteria</taxon>
        <taxon>Pseudomonadati</taxon>
        <taxon>Pseudomonadota</taxon>
        <taxon>Betaproteobacteria</taxon>
        <taxon>Burkholderiales</taxon>
        <taxon>Burkholderiaceae</taxon>
        <taxon>Cupriavidus</taxon>
    </lineage>
</organism>
<dbReference type="SUPFAM" id="SSF161098">
    <property type="entry name" value="MetI-like"/>
    <property type="match status" value="1"/>
</dbReference>
<evidence type="ECO:0000259" key="8">
    <source>
        <dbReference type="PROSITE" id="PS50928"/>
    </source>
</evidence>
<feature type="transmembrane region" description="Helical" evidence="7">
    <location>
        <begin position="136"/>
        <end position="162"/>
    </location>
</feature>
<keyword evidence="4 7" id="KW-0812">Transmembrane</keyword>
<dbReference type="Gene3D" id="1.10.3720.10">
    <property type="entry name" value="MetI-like"/>
    <property type="match status" value="1"/>
</dbReference>